<dbReference type="PANTHER" id="PTHR47926:SF467">
    <property type="entry name" value="REPEAT-CONTAINING PROTEIN, PUTATIVE-RELATED"/>
    <property type="match status" value="1"/>
</dbReference>
<dbReference type="PROSITE" id="PS51375">
    <property type="entry name" value="PPR"/>
    <property type="match status" value="1"/>
</dbReference>
<dbReference type="AlphaFoldDB" id="A0AAV1BVA6"/>
<dbReference type="Gene3D" id="1.25.40.10">
    <property type="entry name" value="Tetratricopeptide repeat domain"/>
    <property type="match status" value="1"/>
</dbReference>
<reference evidence="3" key="1">
    <citation type="submission" date="2023-03" db="EMBL/GenBank/DDBJ databases">
        <authorList>
            <person name="Julca I."/>
        </authorList>
    </citation>
    <scope>NUCLEOTIDE SEQUENCE</scope>
</reference>
<evidence type="ECO:0000256" key="1">
    <source>
        <dbReference type="ARBA" id="ARBA00022737"/>
    </source>
</evidence>
<dbReference type="Pfam" id="PF01535">
    <property type="entry name" value="PPR"/>
    <property type="match status" value="1"/>
</dbReference>
<dbReference type="Proteomes" id="UP001161247">
    <property type="component" value="Unassembled WGS sequence"/>
</dbReference>
<dbReference type="EMBL" id="CATKSE010000001">
    <property type="protein sequence ID" value="CAI9087007.1"/>
    <property type="molecule type" value="Genomic_DNA"/>
</dbReference>
<keyword evidence="1" id="KW-0677">Repeat</keyword>
<dbReference type="InterPro" id="IPR002885">
    <property type="entry name" value="PPR_rpt"/>
</dbReference>
<protein>
    <submittedName>
        <fullName evidence="3">OLC1v1020959C1</fullName>
    </submittedName>
</protein>
<dbReference type="GO" id="GO:0009451">
    <property type="term" value="P:RNA modification"/>
    <property type="evidence" value="ECO:0007669"/>
    <property type="project" value="InterPro"/>
</dbReference>
<dbReference type="InterPro" id="IPR011990">
    <property type="entry name" value="TPR-like_helical_dom_sf"/>
</dbReference>
<sequence length="218" mass="24618">MPSLDLHGFHVVGALVEMNVMCGNMERARSLFEQLPKRNVVSYFSMIQGLSIHGHASQAVALVDKMLEEGIVPNKVAFTVILSACYHAGLIDQSCRYFKSMVNQYLLEPSSDHYACVIDLLGRSREPKIAYELLKSMPVEPHAGAWGALLSACKLHCELELAREVYRRLIEIEHFNTGNYVMLSDIYAAANEWTEVADLRGKIKEMRLSKIRGVSWWT</sequence>
<dbReference type="InterPro" id="IPR046960">
    <property type="entry name" value="PPR_At4g14850-like_plant"/>
</dbReference>
<dbReference type="PANTHER" id="PTHR47926">
    <property type="entry name" value="PENTATRICOPEPTIDE REPEAT-CONTAINING PROTEIN"/>
    <property type="match status" value="1"/>
</dbReference>
<keyword evidence="4" id="KW-1185">Reference proteome</keyword>
<dbReference type="NCBIfam" id="TIGR00756">
    <property type="entry name" value="PPR"/>
    <property type="match status" value="1"/>
</dbReference>
<evidence type="ECO:0000313" key="4">
    <source>
        <dbReference type="Proteomes" id="UP001161247"/>
    </source>
</evidence>
<dbReference type="InterPro" id="IPR046848">
    <property type="entry name" value="E_motif"/>
</dbReference>
<gene>
    <name evidence="3" type="ORF">OLC1_LOCUS24953</name>
</gene>
<accession>A0AAV1BVA6</accession>
<dbReference type="GO" id="GO:0003723">
    <property type="term" value="F:RNA binding"/>
    <property type="evidence" value="ECO:0007669"/>
    <property type="project" value="InterPro"/>
</dbReference>
<dbReference type="Pfam" id="PF13041">
    <property type="entry name" value="PPR_2"/>
    <property type="match status" value="1"/>
</dbReference>
<dbReference type="Pfam" id="PF20431">
    <property type="entry name" value="E_motif"/>
    <property type="match status" value="1"/>
</dbReference>
<proteinExistence type="predicted"/>
<evidence type="ECO:0000313" key="3">
    <source>
        <dbReference type="EMBL" id="CAI9087007.1"/>
    </source>
</evidence>
<evidence type="ECO:0000256" key="2">
    <source>
        <dbReference type="PROSITE-ProRule" id="PRU00708"/>
    </source>
</evidence>
<name>A0AAV1BVA6_OLDCO</name>
<comment type="caution">
    <text evidence="3">The sequence shown here is derived from an EMBL/GenBank/DDBJ whole genome shotgun (WGS) entry which is preliminary data.</text>
</comment>
<organism evidence="3 4">
    <name type="scientific">Oldenlandia corymbosa var. corymbosa</name>
    <dbReference type="NCBI Taxonomy" id="529605"/>
    <lineage>
        <taxon>Eukaryota</taxon>
        <taxon>Viridiplantae</taxon>
        <taxon>Streptophyta</taxon>
        <taxon>Embryophyta</taxon>
        <taxon>Tracheophyta</taxon>
        <taxon>Spermatophyta</taxon>
        <taxon>Magnoliopsida</taxon>
        <taxon>eudicotyledons</taxon>
        <taxon>Gunneridae</taxon>
        <taxon>Pentapetalae</taxon>
        <taxon>asterids</taxon>
        <taxon>lamiids</taxon>
        <taxon>Gentianales</taxon>
        <taxon>Rubiaceae</taxon>
        <taxon>Rubioideae</taxon>
        <taxon>Spermacoceae</taxon>
        <taxon>Hedyotis-Oldenlandia complex</taxon>
        <taxon>Oldenlandia</taxon>
    </lineage>
</organism>
<dbReference type="FunFam" id="1.25.40.10:FF:000090">
    <property type="entry name" value="Pentatricopeptide repeat-containing protein, chloroplastic"/>
    <property type="match status" value="1"/>
</dbReference>
<feature type="repeat" description="PPR" evidence="2">
    <location>
        <begin position="39"/>
        <end position="73"/>
    </location>
</feature>